<keyword evidence="8 11" id="KW-1133">Transmembrane helix</keyword>
<evidence type="ECO:0000259" key="12">
    <source>
        <dbReference type="Pfam" id="PF00892"/>
    </source>
</evidence>
<evidence type="ECO:0000256" key="8">
    <source>
        <dbReference type="ARBA" id="ARBA00022989"/>
    </source>
</evidence>
<keyword evidence="2" id="KW-1003">Cell membrane</keyword>
<dbReference type="GO" id="GO:0005886">
    <property type="term" value="C:plasma membrane"/>
    <property type="evidence" value="ECO:0007669"/>
    <property type="project" value="UniProtKB-SubCell"/>
</dbReference>
<dbReference type="EMBL" id="JAJAQI010000005">
    <property type="protein sequence ID" value="MCB4821091.1"/>
    <property type="molecule type" value="Genomic_DNA"/>
</dbReference>
<dbReference type="GO" id="GO:0009103">
    <property type="term" value="P:lipopolysaccharide biosynthetic process"/>
    <property type="evidence" value="ECO:0007669"/>
    <property type="project" value="UniProtKB-KW"/>
</dbReference>
<evidence type="ECO:0000256" key="11">
    <source>
        <dbReference type="SAM" id="Phobius"/>
    </source>
</evidence>
<dbReference type="SUPFAM" id="SSF103481">
    <property type="entry name" value="Multidrug resistance efflux transporter EmrE"/>
    <property type="match status" value="1"/>
</dbReference>
<dbReference type="InterPro" id="IPR000620">
    <property type="entry name" value="EamA_dom"/>
</dbReference>
<evidence type="ECO:0000256" key="7">
    <source>
        <dbReference type="ARBA" id="ARBA00022985"/>
    </source>
</evidence>
<dbReference type="GO" id="GO:0022857">
    <property type="term" value="F:transmembrane transporter activity"/>
    <property type="evidence" value="ECO:0007669"/>
    <property type="project" value="InterPro"/>
</dbReference>
<organism evidence="13 14">
    <name type="scientific">Roseicella aerolata</name>
    <dbReference type="NCBI Taxonomy" id="2883479"/>
    <lineage>
        <taxon>Bacteria</taxon>
        <taxon>Pseudomonadati</taxon>
        <taxon>Pseudomonadota</taxon>
        <taxon>Alphaproteobacteria</taxon>
        <taxon>Acetobacterales</taxon>
        <taxon>Roseomonadaceae</taxon>
        <taxon>Roseicella</taxon>
    </lineage>
</organism>
<feature type="transmembrane region" description="Helical" evidence="11">
    <location>
        <begin position="92"/>
        <end position="110"/>
    </location>
</feature>
<evidence type="ECO:0000256" key="9">
    <source>
        <dbReference type="ARBA" id="ARBA00023098"/>
    </source>
</evidence>
<evidence type="ECO:0000256" key="2">
    <source>
        <dbReference type="ARBA" id="ARBA00022475"/>
    </source>
</evidence>
<dbReference type="InterPro" id="IPR000390">
    <property type="entry name" value="Small_drug/metabolite_transptr"/>
</dbReference>
<dbReference type="Proteomes" id="UP001139311">
    <property type="component" value="Unassembled WGS sequence"/>
</dbReference>
<sequence>MTFHWLSLFAAILTSLGGQVLLKKGAIGDGNFLDQLLRPSTMIGLVAYGGAAFLYIIALRKIPMSVALPCTAASYVAVLLIGHFMFGEALSAQKLAAIGMICGGVLMLATA</sequence>
<name>A0A9X1IA68_9PROT</name>
<feature type="domain" description="EamA" evidence="12">
    <location>
        <begin position="8"/>
        <end position="109"/>
    </location>
</feature>
<reference evidence="13" key="1">
    <citation type="submission" date="2021-10" db="EMBL/GenBank/DDBJ databases">
        <title>Roseicella aerolatum sp. nov., isolated from aerosols of e-waste dismantling site.</title>
        <authorList>
            <person name="Qin T."/>
        </authorList>
    </citation>
    <scope>NUCLEOTIDE SEQUENCE</scope>
    <source>
        <strain evidence="13">GB24</strain>
    </source>
</reference>
<comment type="caution">
    <text evidence="13">The sequence shown here is derived from an EMBL/GenBank/DDBJ whole genome shotgun (WGS) entry which is preliminary data.</text>
</comment>
<feature type="transmembrane region" description="Helical" evidence="11">
    <location>
        <begin position="66"/>
        <end position="86"/>
    </location>
</feature>
<dbReference type="InterPro" id="IPR037185">
    <property type="entry name" value="EmrE-like"/>
</dbReference>
<dbReference type="Pfam" id="PF00892">
    <property type="entry name" value="EamA"/>
    <property type="match status" value="1"/>
</dbReference>
<evidence type="ECO:0000256" key="4">
    <source>
        <dbReference type="ARBA" id="ARBA00022519"/>
    </source>
</evidence>
<evidence type="ECO:0000313" key="13">
    <source>
        <dbReference type="EMBL" id="MCB4821091.1"/>
    </source>
</evidence>
<keyword evidence="10 11" id="KW-0472">Membrane</keyword>
<evidence type="ECO:0000256" key="1">
    <source>
        <dbReference type="ARBA" id="ARBA00004651"/>
    </source>
</evidence>
<keyword evidence="7" id="KW-0448">Lipopolysaccharide biosynthesis</keyword>
<evidence type="ECO:0000256" key="3">
    <source>
        <dbReference type="ARBA" id="ARBA00022516"/>
    </source>
</evidence>
<keyword evidence="6 11" id="KW-0812">Transmembrane</keyword>
<evidence type="ECO:0000256" key="5">
    <source>
        <dbReference type="ARBA" id="ARBA00022556"/>
    </source>
</evidence>
<dbReference type="RefSeq" id="WP_226605316.1">
    <property type="nucleotide sequence ID" value="NZ_JAJAQI010000005.1"/>
</dbReference>
<keyword evidence="5" id="KW-0441">Lipid A biosynthesis</keyword>
<proteinExistence type="predicted"/>
<keyword evidence="3" id="KW-0444">Lipid biosynthesis</keyword>
<dbReference type="AlphaFoldDB" id="A0A9X1IA68"/>
<evidence type="ECO:0000256" key="6">
    <source>
        <dbReference type="ARBA" id="ARBA00022692"/>
    </source>
</evidence>
<comment type="subcellular location">
    <subcellularLocation>
        <location evidence="1">Cell membrane</location>
        <topology evidence="1">Multi-pass membrane protein</topology>
    </subcellularLocation>
</comment>
<evidence type="ECO:0000313" key="14">
    <source>
        <dbReference type="Proteomes" id="UP001139311"/>
    </source>
</evidence>
<dbReference type="GO" id="GO:0009245">
    <property type="term" value="P:lipid A biosynthetic process"/>
    <property type="evidence" value="ECO:0007669"/>
    <property type="project" value="UniProtKB-KW"/>
</dbReference>
<dbReference type="PANTHER" id="PTHR30561">
    <property type="entry name" value="SMR FAMILY PROTON-DEPENDENT DRUG EFFLUX TRANSPORTER SUGE"/>
    <property type="match status" value="1"/>
</dbReference>
<accession>A0A9X1IA68</accession>
<keyword evidence="9" id="KW-0443">Lipid metabolism</keyword>
<gene>
    <name evidence="13" type="ORF">LHA35_05015</name>
</gene>
<keyword evidence="4" id="KW-0997">Cell inner membrane</keyword>
<evidence type="ECO:0000256" key="10">
    <source>
        <dbReference type="ARBA" id="ARBA00023136"/>
    </source>
</evidence>
<feature type="transmembrane region" description="Helical" evidence="11">
    <location>
        <begin position="41"/>
        <end position="59"/>
    </location>
</feature>
<dbReference type="PANTHER" id="PTHR30561:SF9">
    <property type="entry name" value="4-AMINO-4-DEOXY-L-ARABINOSE-PHOSPHOUNDECAPRENOL FLIPPASE SUBUNIT ARNF-RELATED"/>
    <property type="match status" value="1"/>
</dbReference>
<dbReference type="Gene3D" id="1.10.3730.20">
    <property type="match status" value="1"/>
</dbReference>
<keyword evidence="14" id="KW-1185">Reference proteome</keyword>
<protein>
    <submittedName>
        <fullName evidence="13">EamA family transporter</fullName>
    </submittedName>
</protein>